<evidence type="ECO:0000313" key="1">
    <source>
        <dbReference type="EMBL" id="KYG75724.1"/>
    </source>
</evidence>
<sequence>MAAKLKSQGLEMAGNSGYLSKNGISLDYAFDESAQTLTIENLEVGFPATMIGMNADKILGILEKAIEDCRG</sequence>
<organism evidence="1 2">
    <name type="scientific">Roseivirga spongicola</name>
    <dbReference type="NCBI Taxonomy" id="333140"/>
    <lineage>
        <taxon>Bacteria</taxon>
        <taxon>Pseudomonadati</taxon>
        <taxon>Bacteroidota</taxon>
        <taxon>Cytophagia</taxon>
        <taxon>Cytophagales</taxon>
        <taxon>Roseivirgaceae</taxon>
        <taxon>Roseivirga</taxon>
    </lineage>
</organism>
<keyword evidence="2" id="KW-1185">Reference proteome</keyword>
<gene>
    <name evidence="1" type="ORF">AWW68_07770</name>
</gene>
<dbReference type="AlphaFoldDB" id="A0A150XAM0"/>
<name>A0A150XAM0_9BACT</name>
<dbReference type="EMBL" id="LRPC01000012">
    <property type="protein sequence ID" value="KYG75724.1"/>
    <property type="molecule type" value="Genomic_DNA"/>
</dbReference>
<evidence type="ECO:0000313" key="2">
    <source>
        <dbReference type="Proteomes" id="UP000075606"/>
    </source>
</evidence>
<dbReference type="STRING" id="333140.AWW68_07770"/>
<accession>A0A150XAM0</accession>
<protein>
    <submittedName>
        <fullName evidence="1">Uncharacterized protein</fullName>
    </submittedName>
</protein>
<reference evidence="1 2" key="1">
    <citation type="submission" date="2016-01" db="EMBL/GenBank/DDBJ databases">
        <title>Genome sequencing of Roseivirga spongicola UST030701-084.</title>
        <authorList>
            <person name="Selvaratnam C."/>
            <person name="Thevarajoo S."/>
            <person name="Goh K.M."/>
            <person name="Ee R."/>
            <person name="Chan K.-G."/>
            <person name="Chong C.S."/>
        </authorList>
    </citation>
    <scope>NUCLEOTIDE SEQUENCE [LARGE SCALE GENOMIC DNA]</scope>
    <source>
        <strain evidence="1 2">UST030701-084</strain>
    </source>
</reference>
<proteinExistence type="predicted"/>
<dbReference type="Proteomes" id="UP000075606">
    <property type="component" value="Unassembled WGS sequence"/>
</dbReference>
<comment type="caution">
    <text evidence="1">The sequence shown here is derived from an EMBL/GenBank/DDBJ whole genome shotgun (WGS) entry which is preliminary data.</text>
</comment>